<dbReference type="EMBL" id="ASHM01192358">
    <property type="protein sequence ID" value="PNX66342.1"/>
    <property type="molecule type" value="Genomic_DNA"/>
</dbReference>
<protein>
    <submittedName>
        <fullName evidence="1">Uncharacterized protein</fullName>
    </submittedName>
</protein>
<organism evidence="1 2">
    <name type="scientific">Trifolium pratense</name>
    <name type="common">Red clover</name>
    <dbReference type="NCBI Taxonomy" id="57577"/>
    <lineage>
        <taxon>Eukaryota</taxon>
        <taxon>Viridiplantae</taxon>
        <taxon>Streptophyta</taxon>
        <taxon>Embryophyta</taxon>
        <taxon>Tracheophyta</taxon>
        <taxon>Spermatophyta</taxon>
        <taxon>Magnoliopsida</taxon>
        <taxon>eudicotyledons</taxon>
        <taxon>Gunneridae</taxon>
        <taxon>Pentapetalae</taxon>
        <taxon>rosids</taxon>
        <taxon>fabids</taxon>
        <taxon>Fabales</taxon>
        <taxon>Fabaceae</taxon>
        <taxon>Papilionoideae</taxon>
        <taxon>50 kb inversion clade</taxon>
        <taxon>NPAAA clade</taxon>
        <taxon>Hologalegina</taxon>
        <taxon>IRL clade</taxon>
        <taxon>Trifolieae</taxon>
        <taxon>Trifolium</taxon>
    </lineage>
</organism>
<name>A0A2K3KJ92_TRIPR</name>
<dbReference type="Proteomes" id="UP000236291">
    <property type="component" value="Unassembled WGS sequence"/>
</dbReference>
<dbReference type="AlphaFoldDB" id="A0A2K3KJ92"/>
<evidence type="ECO:0000313" key="2">
    <source>
        <dbReference type="Proteomes" id="UP000236291"/>
    </source>
</evidence>
<reference evidence="1 2" key="2">
    <citation type="journal article" date="2017" name="Front. Plant Sci.">
        <title>Gene Classification and Mining of Molecular Markers Useful in Red Clover (Trifolium pratense) Breeding.</title>
        <authorList>
            <person name="Istvanek J."/>
            <person name="Dluhosova J."/>
            <person name="Dluhos P."/>
            <person name="Patkova L."/>
            <person name="Nedelnik J."/>
            <person name="Repkova J."/>
        </authorList>
    </citation>
    <scope>NUCLEOTIDE SEQUENCE [LARGE SCALE GENOMIC DNA]</scope>
    <source>
        <strain evidence="2">cv. Tatra</strain>
        <tissue evidence="1">Young leaves</tissue>
    </source>
</reference>
<reference evidence="1 2" key="1">
    <citation type="journal article" date="2014" name="Am. J. Bot.">
        <title>Genome assembly and annotation for red clover (Trifolium pratense; Fabaceae).</title>
        <authorList>
            <person name="Istvanek J."/>
            <person name="Jaros M."/>
            <person name="Krenek A."/>
            <person name="Repkova J."/>
        </authorList>
    </citation>
    <scope>NUCLEOTIDE SEQUENCE [LARGE SCALE GENOMIC DNA]</scope>
    <source>
        <strain evidence="2">cv. Tatra</strain>
        <tissue evidence="1">Young leaves</tissue>
    </source>
</reference>
<evidence type="ECO:0000313" key="1">
    <source>
        <dbReference type="EMBL" id="PNX66342.1"/>
    </source>
</evidence>
<sequence>MTTALNATQPGGKVYLVGMGRSEMTVPLTPQLLQ</sequence>
<feature type="non-terminal residue" evidence="1">
    <location>
        <position position="34"/>
    </location>
</feature>
<comment type="caution">
    <text evidence="1">The sequence shown here is derived from an EMBL/GenBank/DDBJ whole genome shotgun (WGS) entry which is preliminary data.</text>
</comment>
<proteinExistence type="predicted"/>
<accession>A0A2K3KJ92</accession>
<dbReference type="Gene3D" id="3.40.50.720">
    <property type="entry name" value="NAD(P)-binding Rossmann-like Domain"/>
    <property type="match status" value="1"/>
</dbReference>
<gene>
    <name evidence="1" type="ORF">L195_g063017</name>
</gene>